<dbReference type="InterPro" id="IPR006579">
    <property type="entry name" value="Pre_C2HC_dom"/>
</dbReference>
<dbReference type="OrthoDB" id="6593055at2759"/>
<dbReference type="AlphaFoldDB" id="A0A4Y2GTT0"/>
<keyword evidence="3" id="KW-1185">Reference proteome</keyword>
<protein>
    <recommendedName>
        <fullName evidence="1">Pre-C2HC domain-containing protein</fullName>
    </recommendedName>
</protein>
<proteinExistence type="predicted"/>
<dbReference type="Pfam" id="PF07530">
    <property type="entry name" value="PRE_C2HC"/>
    <property type="match status" value="1"/>
</dbReference>
<accession>A0A4Y2GTT0</accession>
<dbReference type="EMBL" id="BGPR01001532">
    <property type="protein sequence ID" value="GBM56176.1"/>
    <property type="molecule type" value="Genomic_DNA"/>
</dbReference>
<feature type="non-terminal residue" evidence="2">
    <location>
        <position position="1"/>
    </location>
</feature>
<evidence type="ECO:0000313" key="2">
    <source>
        <dbReference type="EMBL" id="GBM56176.1"/>
    </source>
</evidence>
<reference evidence="2 3" key="1">
    <citation type="journal article" date="2019" name="Sci. Rep.">
        <title>Orb-weaving spider Araneus ventricosus genome elucidates the spidroin gene catalogue.</title>
        <authorList>
            <person name="Kono N."/>
            <person name="Nakamura H."/>
            <person name="Ohtoshi R."/>
            <person name="Moran D.A.P."/>
            <person name="Shinohara A."/>
            <person name="Yoshida Y."/>
            <person name="Fujiwara M."/>
            <person name="Mori M."/>
            <person name="Tomita M."/>
            <person name="Arakawa K."/>
        </authorList>
    </citation>
    <scope>NUCLEOTIDE SEQUENCE [LARGE SCALE GENOMIC DNA]</scope>
</reference>
<sequence>DVATGSHLENALTPVKAANTFNLLTEEKTQESGIKSVPEISLKRTANSNPVLRENYQRYPKTENRLRRGFIGIKADTDENRQNIINFLKEKGLEFVLSEAQEDRPVKVVVRDLPTDIEITEITQNLEEKGCKMGRVSQMKNFKEKKPLPLYLIDVKKHGNYTNIYNEKQICYYKVKVVPYRQRKKAAICFNGSGFYRSAKNCYVHPIYIKCKGHHATRE</sequence>
<dbReference type="Proteomes" id="UP000499080">
    <property type="component" value="Unassembled WGS sequence"/>
</dbReference>
<feature type="domain" description="Pre-C2HC" evidence="1">
    <location>
        <begin position="121"/>
        <end position="184"/>
    </location>
</feature>
<organism evidence="2 3">
    <name type="scientific">Araneus ventricosus</name>
    <name type="common">Orbweaver spider</name>
    <name type="synonym">Epeira ventricosa</name>
    <dbReference type="NCBI Taxonomy" id="182803"/>
    <lineage>
        <taxon>Eukaryota</taxon>
        <taxon>Metazoa</taxon>
        <taxon>Ecdysozoa</taxon>
        <taxon>Arthropoda</taxon>
        <taxon>Chelicerata</taxon>
        <taxon>Arachnida</taxon>
        <taxon>Araneae</taxon>
        <taxon>Araneomorphae</taxon>
        <taxon>Entelegynae</taxon>
        <taxon>Araneoidea</taxon>
        <taxon>Araneidae</taxon>
        <taxon>Araneus</taxon>
    </lineage>
</organism>
<gene>
    <name evidence="2" type="ORF">AVEN_226079-2_1</name>
</gene>
<evidence type="ECO:0000259" key="1">
    <source>
        <dbReference type="Pfam" id="PF07530"/>
    </source>
</evidence>
<comment type="caution">
    <text evidence="2">The sequence shown here is derived from an EMBL/GenBank/DDBJ whole genome shotgun (WGS) entry which is preliminary data.</text>
</comment>
<name>A0A4Y2GTT0_ARAVE</name>
<evidence type="ECO:0000313" key="3">
    <source>
        <dbReference type="Proteomes" id="UP000499080"/>
    </source>
</evidence>